<feature type="domain" description="Polysaccharide lyase 14" evidence="2">
    <location>
        <begin position="82"/>
        <end position="292"/>
    </location>
</feature>
<keyword evidence="4" id="KW-1185">Reference proteome</keyword>
<comment type="caution">
    <text evidence="3">The sequence shown here is derived from an EMBL/GenBank/DDBJ whole genome shotgun (WGS) entry which is preliminary data.</text>
</comment>
<feature type="signal peptide" evidence="1">
    <location>
        <begin position="1"/>
        <end position="23"/>
    </location>
</feature>
<reference evidence="3" key="1">
    <citation type="submission" date="2021-06" db="EMBL/GenBank/DDBJ databases">
        <authorList>
            <consortium name="DOE Joint Genome Institute"/>
            <person name="Mondo S.J."/>
            <person name="Amses K.R."/>
            <person name="Simmons D.R."/>
            <person name="Longcore J.E."/>
            <person name="Seto K."/>
            <person name="Alves G.H."/>
            <person name="Bonds A.E."/>
            <person name="Quandt C.A."/>
            <person name="Davis W.J."/>
            <person name="Chang Y."/>
            <person name="Letcher P.M."/>
            <person name="Powell M.J."/>
            <person name="Kuo A."/>
            <person name="Labutti K."/>
            <person name="Pangilinan J."/>
            <person name="Andreopoulos W."/>
            <person name="Tritt A."/>
            <person name="Riley R."/>
            <person name="Hundley H."/>
            <person name="Johnson J."/>
            <person name="Lipzen A."/>
            <person name="Barry K."/>
            <person name="Berbee M.L."/>
            <person name="Buchler N.E."/>
            <person name="Grigoriev I.V."/>
            <person name="Spatafora J.W."/>
            <person name="Stajich J.E."/>
            <person name="James T.Y."/>
        </authorList>
    </citation>
    <scope>NUCLEOTIDE SEQUENCE</scope>
    <source>
        <strain evidence="3">AG</strain>
    </source>
</reference>
<dbReference type="InterPro" id="IPR048958">
    <property type="entry name" value="Polysacc_lyase_14"/>
</dbReference>
<dbReference type="Proteomes" id="UP001206595">
    <property type="component" value="Unassembled WGS sequence"/>
</dbReference>
<organism evidence="3 4">
    <name type="scientific">Umbelopsis ramanniana AG</name>
    <dbReference type="NCBI Taxonomy" id="1314678"/>
    <lineage>
        <taxon>Eukaryota</taxon>
        <taxon>Fungi</taxon>
        <taxon>Fungi incertae sedis</taxon>
        <taxon>Mucoromycota</taxon>
        <taxon>Mucoromycotina</taxon>
        <taxon>Umbelopsidomycetes</taxon>
        <taxon>Umbelopsidales</taxon>
        <taxon>Umbelopsidaceae</taxon>
        <taxon>Umbelopsis</taxon>
    </lineage>
</organism>
<dbReference type="Gene3D" id="2.60.120.200">
    <property type="match status" value="1"/>
</dbReference>
<dbReference type="AlphaFoldDB" id="A0AAD5HE94"/>
<reference evidence="3" key="2">
    <citation type="journal article" date="2022" name="Proc. Natl. Acad. Sci. U.S.A.">
        <title>Diploid-dominant life cycles characterize the early evolution of Fungi.</title>
        <authorList>
            <person name="Amses K.R."/>
            <person name="Simmons D.R."/>
            <person name="Longcore J.E."/>
            <person name="Mondo S.J."/>
            <person name="Seto K."/>
            <person name="Jeronimo G.H."/>
            <person name="Bonds A.E."/>
            <person name="Quandt C.A."/>
            <person name="Davis W.J."/>
            <person name="Chang Y."/>
            <person name="Federici B.A."/>
            <person name="Kuo A."/>
            <person name="LaButti K."/>
            <person name="Pangilinan J."/>
            <person name="Andreopoulos W."/>
            <person name="Tritt A."/>
            <person name="Riley R."/>
            <person name="Hundley H."/>
            <person name="Johnson J."/>
            <person name="Lipzen A."/>
            <person name="Barry K."/>
            <person name="Lang B.F."/>
            <person name="Cuomo C.A."/>
            <person name="Buchler N.E."/>
            <person name="Grigoriev I.V."/>
            <person name="Spatafora J.W."/>
            <person name="Stajich J.E."/>
            <person name="James T.Y."/>
        </authorList>
    </citation>
    <scope>NUCLEOTIDE SEQUENCE</scope>
    <source>
        <strain evidence="3">AG</strain>
    </source>
</reference>
<protein>
    <recommendedName>
        <fullName evidence="2">Polysaccharide lyase 14 domain-containing protein</fullName>
    </recommendedName>
</protein>
<feature type="chain" id="PRO_5042174285" description="Polysaccharide lyase 14 domain-containing protein" evidence="1">
    <location>
        <begin position="24"/>
        <end position="301"/>
    </location>
</feature>
<dbReference type="Pfam" id="PF21294">
    <property type="entry name" value="Polysacc_lyase_14"/>
    <property type="match status" value="1"/>
</dbReference>
<dbReference type="EMBL" id="MU620908">
    <property type="protein sequence ID" value="KAI8581072.1"/>
    <property type="molecule type" value="Genomic_DNA"/>
</dbReference>
<keyword evidence="1" id="KW-0732">Signal</keyword>
<sequence length="301" mass="32911">MNVIKWALVHLCVIASLWHTVYCQNTVNSLNLNQTWQATFPPPESSSVTSSSDMVQKWSVTNPNFFGANEDVSFVTDPFNQSETSSVLQIVYNEGSFSPRASTETGGAEFFMQPFGDQAFDKALLTYEVAFDKNFAWVMGGKLPGLYGGPPGSGCSGGSQSDGTNCFSMRMMWRAAGAGEAYAYIPHSSDLCSTPLTMCNDEFGVSISRGLIQFKPAVWTKLQMYVETGTAGQNNGILKLWQDGSLVISRSDLQYRSNNMIQLSSIMFSTFFGGSTSAWATPNTTHTFFKNIQLQSVFNGG</sequence>
<evidence type="ECO:0000313" key="3">
    <source>
        <dbReference type="EMBL" id="KAI8581072.1"/>
    </source>
</evidence>
<dbReference type="PANTHER" id="PTHR40124">
    <property type="match status" value="1"/>
</dbReference>
<accession>A0AAD5HE94</accession>
<evidence type="ECO:0000313" key="4">
    <source>
        <dbReference type="Proteomes" id="UP001206595"/>
    </source>
</evidence>
<proteinExistence type="predicted"/>
<name>A0AAD5HE94_UMBRA</name>
<dbReference type="PANTHER" id="PTHR40124:SF1">
    <property type="entry name" value="DISAGGREGATASE RELATED REPEAT PROTEIN"/>
    <property type="match status" value="1"/>
</dbReference>
<dbReference type="RefSeq" id="XP_051446076.1">
    <property type="nucleotide sequence ID" value="XM_051592969.1"/>
</dbReference>
<evidence type="ECO:0000259" key="2">
    <source>
        <dbReference type="Pfam" id="PF21294"/>
    </source>
</evidence>
<dbReference type="GeneID" id="75918311"/>
<gene>
    <name evidence="3" type="ORF">K450DRAFT_270556</name>
</gene>
<evidence type="ECO:0000256" key="1">
    <source>
        <dbReference type="SAM" id="SignalP"/>
    </source>
</evidence>